<accession>A0A834ARW1</accession>
<dbReference type="AlphaFoldDB" id="A0A834ARW1"/>
<dbReference type="EMBL" id="JABVXQ010000003">
    <property type="protein sequence ID" value="KAF6119547.1"/>
    <property type="molecule type" value="Genomic_DNA"/>
</dbReference>
<gene>
    <name evidence="2" type="ORF">HJG60_010033</name>
</gene>
<name>A0A834ARW1_9CHIR</name>
<keyword evidence="1" id="KW-0472">Membrane</keyword>
<keyword evidence="1" id="KW-0812">Transmembrane</keyword>
<evidence type="ECO:0000313" key="2">
    <source>
        <dbReference type="EMBL" id="KAF6119547.1"/>
    </source>
</evidence>
<proteinExistence type="predicted"/>
<keyword evidence="1" id="KW-1133">Transmembrane helix</keyword>
<reference evidence="2 3" key="1">
    <citation type="journal article" date="2020" name="Nature">
        <title>Six reference-quality genomes reveal evolution of bat adaptations.</title>
        <authorList>
            <person name="Jebb D."/>
            <person name="Huang Z."/>
            <person name="Pippel M."/>
            <person name="Hughes G.M."/>
            <person name="Lavrichenko K."/>
            <person name="Devanna P."/>
            <person name="Winkler S."/>
            <person name="Jermiin L.S."/>
            <person name="Skirmuntt E.C."/>
            <person name="Katzourakis A."/>
            <person name="Burkitt-Gray L."/>
            <person name="Ray D.A."/>
            <person name="Sullivan K.A.M."/>
            <person name="Roscito J.G."/>
            <person name="Kirilenko B.M."/>
            <person name="Davalos L.M."/>
            <person name="Corthals A.P."/>
            <person name="Power M.L."/>
            <person name="Jones G."/>
            <person name="Ransome R.D."/>
            <person name="Dechmann D.K.N."/>
            <person name="Locatelli A.G."/>
            <person name="Puechmaille S.J."/>
            <person name="Fedrigo O."/>
            <person name="Jarvis E.D."/>
            <person name="Hiller M."/>
            <person name="Vernes S.C."/>
            <person name="Myers E.W."/>
            <person name="Teeling E.C."/>
        </authorList>
    </citation>
    <scope>NUCLEOTIDE SEQUENCE [LARGE SCALE GENOMIC DNA]</scope>
    <source>
        <strain evidence="2">Bat1K_MPI-CBG_1</strain>
    </source>
</reference>
<protein>
    <submittedName>
        <fullName evidence="2">Uncharacterized protein</fullName>
    </submittedName>
</protein>
<feature type="transmembrane region" description="Helical" evidence="1">
    <location>
        <begin position="20"/>
        <end position="41"/>
    </location>
</feature>
<comment type="caution">
    <text evidence="2">The sequence shown here is derived from an EMBL/GenBank/DDBJ whole genome shotgun (WGS) entry which is preliminary data.</text>
</comment>
<evidence type="ECO:0000313" key="3">
    <source>
        <dbReference type="Proteomes" id="UP000664940"/>
    </source>
</evidence>
<organism evidence="2 3">
    <name type="scientific">Phyllostomus discolor</name>
    <name type="common">pale spear-nosed bat</name>
    <dbReference type="NCBI Taxonomy" id="89673"/>
    <lineage>
        <taxon>Eukaryota</taxon>
        <taxon>Metazoa</taxon>
        <taxon>Chordata</taxon>
        <taxon>Craniata</taxon>
        <taxon>Vertebrata</taxon>
        <taxon>Euteleostomi</taxon>
        <taxon>Mammalia</taxon>
        <taxon>Eutheria</taxon>
        <taxon>Laurasiatheria</taxon>
        <taxon>Chiroptera</taxon>
        <taxon>Yangochiroptera</taxon>
        <taxon>Phyllostomidae</taxon>
        <taxon>Phyllostominae</taxon>
        <taxon>Phyllostomus</taxon>
    </lineage>
</organism>
<evidence type="ECO:0000256" key="1">
    <source>
        <dbReference type="SAM" id="Phobius"/>
    </source>
</evidence>
<feature type="transmembrane region" description="Helical" evidence="1">
    <location>
        <begin position="61"/>
        <end position="78"/>
    </location>
</feature>
<dbReference type="Proteomes" id="UP000664940">
    <property type="component" value="Unassembled WGS sequence"/>
</dbReference>
<sequence length="131" mass="14991">MYSPQAGHCRLFPPSSSFAIMDGCEVCNFIFSLFICVIGAWGSIPRSRGAGLKGQHILEGFERLLCCLWVYFLGFFMGKNAEKFFLFKAPWPLELPSICEIRNFCERFLNESHFLPKFLDIILLELVALLL</sequence>